<proteinExistence type="inferred from homology"/>
<dbReference type="AlphaFoldDB" id="A0A7D9CYU4"/>
<dbReference type="Gene3D" id="3.10.20.90">
    <property type="entry name" value="Phosphatidylinositol 3-kinase Catalytic Subunit, Chain A, domain 1"/>
    <property type="match status" value="1"/>
</dbReference>
<feature type="region of interest" description="Disordered" evidence="2">
    <location>
        <begin position="34"/>
        <end position="53"/>
    </location>
</feature>
<dbReference type="GO" id="GO:0005759">
    <property type="term" value="C:mitochondrial matrix"/>
    <property type="evidence" value="ECO:0007669"/>
    <property type="project" value="TreeGrafter"/>
</dbReference>
<protein>
    <submittedName>
        <fullName evidence="3">DEBR0S3_15412g1_1</fullName>
    </submittedName>
</protein>
<evidence type="ECO:0000256" key="2">
    <source>
        <dbReference type="SAM" id="MobiDB-lite"/>
    </source>
</evidence>
<dbReference type="SUPFAM" id="SSF82657">
    <property type="entry name" value="BolA-like"/>
    <property type="match status" value="1"/>
</dbReference>
<gene>
    <name evidence="3" type="ORF">DEBR0S3_15412G</name>
</gene>
<comment type="similarity">
    <text evidence="1">Belongs to the BolA/IbaG family.</text>
</comment>
<dbReference type="Pfam" id="PF01722">
    <property type="entry name" value="BolA"/>
    <property type="match status" value="1"/>
</dbReference>
<dbReference type="EMBL" id="CABFWN010000003">
    <property type="protein sequence ID" value="VUG18596.1"/>
    <property type="molecule type" value="Genomic_DNA"/>
</dbReference>
<dbReference type="GO" id="GO:0044572">
    <property type="term" value="P:[4Fe-4S] cluster assembly"/>
    <property type="evidence" value="ECO:0007669"/>
    <property type="project" value="TreeGrafter"/>
</dbReference>
<evidence type="ECO:0000313" key="4">
    <source>
        <dbReference type="Proteomes" id="UP000478008"/>
    </source>
</evidence>
<accession>A0A7D9CYU4</accession>
<dbReference type="InterPro" id="IPR036065">
    <property type="entry name" value="BolA-like_sf"/>
</dbReference>
<dbReference type="PANTHER" id="PTHR46230:SF7">
    <property type="entry name" value="BOLA-LIKE PROTEIN 1"/>
    <property type="match status" value="1"/>
</dbReference>
<organism evidence="3 4">
    <name type="scientific">Dekkera bruxellensis</name>
    <name type="common">Brettanomyces custersii</name>
    <dbReference type="NCBI Taxonomy" id="5007"/>
    <lineage>
        <taxon>Eukaryota</taxon>
        <taxon>Fungi</taxon>
        <taxon>Dikarya</taxon>
        <taxon>Ascomycota</taxon>
        <taxon>Saccharomycotina</taxon>
        <taxon>Pichiomycetes</taxon>
        <taxon>Pichiales</taxon>
        <taxon>Pichiaceae</taxon>
        <taxon>Brettanomyces</taxon>
    </lineage>
</organism>
<dbReference type="InterPro" id="IPR002634">
    <property type="entry name" value="BolA"/>
</dbReference>
<reference evidence="3 4" key="1">
    <citation type="submission" date="2019-07" db="EMBL/GenBank/DDBJ databases">
        <authorList>
            <person name="Friedrich A."/>
            <person name="Schacherer J."/>
        </authorList>
    </citation>
    <scope>NUCLEOTIDE SEQUENCE [LARGE SCALE GENOMIC DNA]</scope>
</reference>
<dbReference type="PANTHER" id="PTHR46230">
    <property type="match status" value="1"/>
</dbReference>
<evidence type="ECO:0000313" key="3">
    <source>
        <dbReference type="EMBL" id="VUG18596.1"/>
    </source>
</evidence>
<sequence length="161" mass="18778">MFNIRGSICKTLSNYKAVIRLNSSFRNMSSANNLMPEAPRCPNHPNTTKKADDQAEVGPIEQSIERKIRKALNPTFFEIRNDSWIHEHHKPMQNAENKTESHFNMIVISEIFKDYRGLPSRHRLIYKLLEDELQNKGVHALQIKAKTPEEWQRELAKKAQN</sequence>
<keyword evidence="4" id="KW-1185">Reference proteome</keyword>
<dbReference type="Proteomes" id="UP000478008">
    <property type="component" value="Unassembled WGS sequence"/>
</dbReference>
<evidence type="ECO:0000256" key="1">
    <source>
        <dbReference type="RuleBase" id="RU003860"/>
    </source>
</evidence>
<name>A0A7D9CYU4_DEKBR</name>